<accession>A0A812U205</accession>
<comment type="caution">
    <text evidence="1">The sequence shown here is derived from an EMBL/GenBank/DDBJ whole genome shotgun (WGS) entry which is preliminary data.</text>
</comment>
<dbReference type="OrthoDB" id="415865at2759"/>
<dbReference type="AlphaFoldDB" id="A0A812U205"/>
<organism evidence="1 2">
    <name type="scientific">Symbiodinium pilosum</name>
    <name type="common">Dinoflagellate</name>
    <dbReference type="NCBI Taxonomy" id="2952"/>
    <lineage>
        <taxon>Eukaryota</taxon>
        <taxon>Sar</taxon>
        <taxon>Alveolata</taxon>
        <taxon>Dinophyceae</taxon>
        <taxon>Suessiales</taxon>
        <taxon>Symbiodiniaceae</taxon>
        <taxon>Symbiodinium</taxon>
    </lineage>
</organism>
<sequence>MREKSAIHGITVEKIVEIHQFMVMEMQKVLTEFLALDQETRRTFSNKACETTAELLVSVAVEQTLGVHCEDVEQAVIQHEEILANNPEFARCTDQLANMMQHLTGAAQPRANKEDFLEVLRNMADHAQKAKDFSKKVYEEYRAKTCPVSDAYRRFEEFAADTPAAKEGLEDLTPVELQLCYDEYREDNEVRSAWSKAGVENSIMMASCMTSLLKNDAAAVPLPEDKKGKKMKLSEIVEMQELMVDEMKRLSEAASAASKASSSSPWRAEVAMQMVQSLASAAVERRYGVSPEEMTIAGIQNAPMLQKNERFVRATEKQQEIIMAVAQFCAQ</sequence>
<protein>
    <submittedName>
        <fullName evidence="1">Uncharacterized protein</fullName>
    </submittedName>
</protein>
<evidence type="ECO:0000313" key="2">
    <source>
        <dbReference type="Proteomes" id="UP000649617"/>
    </source>
</evidence>
<reference evidence="1" key="1">
    <citation type="submission" date="2021-02" db="EMBL/GenBank/DDBJ databases">
        <authorList>
            <person name="Dougan E. K."/>
            <person name="Rhodes N."/>
            <person name="Thang M."/>
            <person name="Chan C."/>
        </authorList>
    </citation>
    <scope>NUCLEOTIDE SEQUENCE</scope>
</reference>
<gene>
    <name evidence="1" type="ORF">SPIL2461_LOCUS14539</name>
</gene>
<dbReference type="Proteomes" id="UP000649617">
    <property type="component" value="Unassembled WGS sequence"/>
</dbReference>
<dbReference type="EMBL" id="CAJNIZ010033780">
    <property type="protein sequence ID" value="CAE7547799.1"/>
    <property type="molecule type" value="Genomic_DNA"/>
</dbReference>
<evidence type="ECO:0000313" key="1">
    <source>
        <dbReference type="EMBL" id="CAE7547799.1"/>
    </source>
</evidence>
<keyword evidence="2" id="KW-1185">Reference proteome</keyword>
<name>A0A812U205_SYMPI</name>
<proteinExistence type="predicted"/>